<evidence type="ECO:0000259" key="1">
    <source>
        <dbReference type="Pfam" id="PF15650"/>
    </source>
</evidence>
<dbReference type="Proteomes" id="UP001163719">
    <property type="component" value="Unassembled WGS sequence"/>
</dbReference>
<dbReference type="PANTHER" id="PTHR32305">
    <property type="match status" value="1"/>
</dbReference>
<gene>
    <name evidence="3" type="ORF">OH806_16340</name>
</gene>
<evidence type="ECO:0000313" key="4">
    <source>
        <dbReference type="Proteomes" id="UP001163719"/>
    </source>
</evidence>
<dbReference type="PANTHER" id="PTHR32305:SF15">
    <property type="entry name" value="PROTEIN RHSA-RELATED"/>
    <property type="match status" value="1"/>
</dbReference>
<proteinExistence type="predicted"/>
<dbReference type="InterPro" id="IPR028902">
    <property type="entry name" value="Tox-REase-9_dom"/>
</dbReference>
<dbReference type="Pfam" id="PF15650">
    <property type="entry name" value="Tox-REase-9"/>
    <property type="match status" value="1"/>
</dbReference>
<comment type="caution">
    <text evidence="3">The sequence shown here is derived from an EMBL/GenBank/DDBJ whole genome shotgun (WGS) entry which is preliminary data.</text>
</comment>
<dbReference type="RefSeq" id="WP_264744757.1">
    <property type="nucleotide sequence ID" value="NZ_JAPDHV010000011.1"/>
</dbReference>
<protein>
    <submittedName>
        <fullName evidence="3">DUF6443 domain-containing protein</fullName>
    </submittedName>
</protein>
<accession>A0ABT3HSS9</accession>
<dbReference type="EMBL" id="JAPDHV010000011">
    <property type="protein sequence ID" value="MCW3162842.1"/>
    <property type="molecule type" value="Genomic_DNA"/>
</dbReference>
<dbReference type="InterPro" id="IPR022385">
    <property type="entry name" value="Rhs_assc_core"/>
</dbReference>
<organism evidence="3 4">
    <name type="scientific">Chryseobacterium oryctis</name>
    <dbReference type="NCBI Taxonomy" id="2952618"/>
    <lineage>
        <taxon>Bacteria</taxon>
        <taxon>Pseudomonadati</taxon>
        <taxon>Bacteroidota</taxon>
        <taxon>Flavobacteriia</taxon>
        <taxon>Flavobacteriales</taxon>
        <taxon>Weeksellaceae</taxon>
        <taxon>Chryseobacterium group</taxon>
        <taxon>Chryseobacterium</taxon>
    </lineage>
</organism>
<feature type="domain" description="DUF6443" evidence="2">
    <location>
        <begin position="33"/>
        <end position="143"/>
    </location>
</feature>
<dbReference type="Gene3D" id="2.180.10.10">
    <property type="entry name" value="RHS repeat-associated core"/>
    <property type="match status" value="1"/>
</dbReference>
<dbReference type="NCBIfam" id="TIGR03696">
    <property type="entry name" value="Rhs_assc_core"/>
    <property type="match status" value="1"/>
</dbReference>
<sequence>MKKIIILLNLLVVGFIYAQTNLTSSENYIYEKNCLSEDCSKKTESVQYFDGLGRAKQSISIKATPTGKDIALPLEYDEYGRQIKSYLPIPQATTQNGAIYNTPISNASSQYGNEKIYAEKVLESSPLGRIQQQKQVGNEWSAHPVQFGYSSNTSMDEVKKYIVVTSWTEGRTNSVLSLSGIYPANSLYKSSVTDEDGNTTFQFKNMKGQTILTRKKDGNQNVDTYYVYNEYGKLVYSIPPLASKSGLTDEATLNNLCYQYRYDGWNRLVEKKIPGKGWEYMVYDKADRLILSRDANLEAQGKWLMTKYDTFGRVVYTSIISGGSRANMQSQAGNLVIVENRHNSGFTQDGMQVQYTNNYFSSLEKILAVNYYDTYPSYSFNPSFPSSIMGKSILSDNATTNAVSTKSLPVMSLIKNIEDDNWTKSYNYYDEKGRVIGTYSINHLGGYTKTESELDFSGLAKLTKVFHKRLNTDTEKVITQTFTYDNQNRLLTHTHQIDNNPVEYLAQNEYNELSQLKNKKVGGTNPASPLQSIDYTYNIRGWLTKINDPSNLNGKLFGYEMRYTNPVNTNIASGKFVGNISEIDWKNANEDVLKRYNYAYDGLNRLQDAIYSEPNSTTPFNNNFNENLTYDINGNIATLKRNAFPIYGTTSTLVDDLVYQYSGNTLTKVIENSLNDTGYEGGNNIISYDDNGNMKDMLDKGIQSINYNFLNLANQLAITQVNPIGLTSSSNINYLYRADGTKLRKTYTNTPPRGTPNTTMTDYLDGFQYEYVEDGAICITCRTETAFEQQAYSSRIAFPGTGTPEWKLDFVATAEGFYSFKENRYIYQYKDHLGNARVSFAKNSEGVLEIISTNNYYPFGLNHIGGSNSSSFGSFHSYKYNGKELQETGFLDYGWRQYMPDLGRWNGTDQLAEMYDSFSPYAYVMNNPISFIDPDGRKIVETNEGWTFTGEHINSVMSYLQGGGGVKHLSESLDAWGQSNSGVGGDAFAGFWNAFNGIDVNIPEVVMTGKRGYASYNRAVFESGILGALQNWNIDQAYSTWQTAINETKIGKSIGNLETFLFMDIPMSFAGEGLFAAGWKSIGAGKYLSGVVNNVYARISPRIFPQVYTKSSLALGRQMHKAYKVGLADGINTFKEFNKVPGIRPDFVDFSTKTIYELKPYNPKQIQLGTQQLLKYKNAFEAQYGGTWNTVLDFY</sequence>
<dbReference type="Pfam" id="PF20041">
    <property type="entry name" value="DUF6443"/>
    <property type="match status" value="1"/>
</dbReference>
<dbReference type="InterPro" id="IPR045619">
    <property type="entry name" value="DUF6443"/>
</dbReference>
<evidence type="ECO:0000313" key="3">
    <source>
        <dbReference type="EMBL" id="MCW3162842.1"/>
    </source>
</evidence>
<dbReference type="InterPro" id="IPR050708">
    <property type="entry name" value="T6SS_VgrG/RHS"/>
</dbReference>
<reference evidence="3" key="1">
    <citation type="submission" date="2022-10" db="EMBL/GenBank/DDBJ databases">
        <title>Chryseobacterium babae sp. nov. isolated from the gut of the beetle Oryctes rhinoceros, and Chryseobacterium kimseyorum sp. nov., isolated from a stick insect rearing cage.</title>
        <authorList>
            <person name="Shelomi M."/>
            <person name="Han C.-J."/>
            <person name="Chen W.-M."/>
            <person name="Chen H.-K."/>
            <person name="Liaw S.-J."/>
            <person name="Muhle E."/>
            <person name="Clermont D."/>
        </authorList>
    </citation>
    <scope>NUCLEOTIDE SEQUENCE</scope>
    <source>
        <strain evidence="3">WLa1L2M3</strain>
    </source>
</reference>
<keyword evidence="4" id="KW-1185">Reference proteome</keyword>
<feature type="domain" description="Tox-REase-9" evidence="1">
    <location>
        <begin position="1108"/>
        <end position="1195"/>
    </location>
</feature>
<evidence type="ECO:0000259" key="2">
    <source>
        <dbReference type="Pfam" id="PF20041"/>
    </source>
</evidence>
<name>A0ABT3HSS9_9FLAO</name>